<keyword evidence="3" id="KW-0732">Signal</keyword>
<reference evidence="5" key="2">
    <citation type="submission" date="2020-10" db="UniProtKB">
        <authorList>
            <consortium name="WormBaseParasite"/>
        </authorList>
    </citation>
    <scope>IDENTIFICATION</scope>
</reference>
<name>A0A7E5A0K1_PANRE</name>
<feature type="chain" id="PRO_5028831059" evidence="3">
    <location>
        <begin position="20"/>
        <end position="312"/>
    </location>
</feature>
<proteinExistence type="predicted"/>
<accession>A0A7E5A0K1</accession>
<evidence type="ECO:0000313" key="5">
    <source>
        <dbReference type="WBParaSite" id="Pan_g6454.t1"/>
    </source>
</evidence>
<evidence type="ECO:0000313" key="4">
    <source>
        <dbReference type="Proteomes" id="UP000492821"/>
    </source>
</evidence>
<keyword evidence="2" id="KW-1133">Transmembrane helix</keyword>
<evidence type="ECO:0000256" key="1">
    <source>
        <dbReference type="SAM" id="MobiDB-lite"/>
    </source>
</evidence>
<keyword evidence="4" id="KW-1185">Reference proteome</keyword>
<feature type="region of interest" description="Disordered" evidence="1">
    <location>
        <begin position="214"/>
        <end position="242"/>
    </location>
</feature>
<evidence type="ECO:0000256" key="2">
    <source>
        <dbReference type="SAM" id="Phobius"/>
    </source>
</evidence>
<sequence length="312" mass="34166">MQLVFIAFIIGAVVCFGHAEVKLKLYVNVTVAFEGDELLIQIDNPDRIGDNILLCFGSTPNSDECYFCPLGYAGALIMYDEVRQVWKLSRSTGKITRSQYYAQIMGDIVFEHDGTIKVLVVRMPYGGSVSLPNAEIPVATTTLASRKEVTNSNATVSIIIAVVILILIVFIISAALVYYCWYKKRGTSVPVPNVHQTPDEVLETEESLRPMATETRVPSPLKRPVSVPSATTPTRKVSDEKQQVANVAKPVPIVPVASPSCVSIITANTQPSTLDAISRQKSGIPKASRKFRQYDSTTSQTTQSDKLSPHCK</sequence>
<evidence type="ECO:0000256" key="3">
    <source>
        <dbReference type="SAM" id="SignalP"/>
    </source>
</evidence>
<organism evidence="4 5">
    <name type="scientific">Panagrellus redivivus</name>
    <name type="common">Microworm</name>
    <dbReference type="NCBI Taxonomy" id="6233"/>
    <lineage>
        <taxon>Eukaryota</taxon>
        <taxon>Metazoa</taxon>
        <taxon>Ecdysozoa</taxon>
        <taxon>Nematoda</taxon>
        <taxon>Chromadorea</taxon>
        <taxon>Rhabditida</taxon>
        <taxon>Tylenchina</taxon>
        <taxon>Panagrolaimomorpha</taxon>
        <taxon>Panagrolaimoidea</taxon>
        <taxon>Panagrolaimidae</taxon>
        <taxon>Panagrellus</taxon>
    </lineage>
</organism>
<dbReference type="Proteomes" id="UP000492821">
    <property type="component" value="Unassembled WGS sequence"/>
</dbReference>
<reference evidence="4" key="1">
    <citation type="journal article" date="2013" name="Genetics">
        <title>The draft genome and transcriptome of Panagrellus redivivus are shaped by the harsh demands of a free-living lifestyle.</title>
        <authorList>
            <person name="Srinivasan J."/>
            <person name="Dillman A.R."/>
            <person name="Macchietto M.G."/>
            <person name="Heikkinen L."/>
            <person name="Lakso M."/>
            <person name="Fracchia K.M."/>
            <person name="Antoshechkin I."/>
            <person name="Mortazavi A."/>
            <person name="Wong G."/>
            <person name="Sternberg P.W."/>
        </authorList>
    </citation>
    <scope>NUCLEOTIDE SEQUENCE [LARGE SCALE GENOMIC DNA]</scope>
    <source>
        <strain evidence="4">MT8872</strain>
    </source>
</reference>
<feature type="signal peptide" evidence="3">
    <location>
        <begin position="1"/>
        <end position="19"/>
    </location>
</feature>
<protein>
    <submittedName>
        <fullName evidence="5">Secreted protein</fullName>
    </submittedName>
</protein>
<feature type="transmembrane region" description="Helical" evidence="2">
    <location>
        <begin position="156"/>
        <end position="181"/>
    </location>
</feature>
<feature type="region of interest" description="Disordered" evidence="1">
    <location>
        <begin position="276"/>
        <end position="312"/>
    </location>
</feature>
<dbReference type="AlphaFoldDB" id="A0A7E5A0K1"/>
<keyword evidence="2" id="KW-0812">Transmembrane</keyword>
<dbReference type="WBParaSite" id="Pan_g6454.t1">
    <property type="protein sequence ID" value="Pan_g6454.t1"/>
    <property type="gene ID" value="Pan_g6454"/>
</dbReference>
<keyword evidence="2" id="KW-0472">Membrane</keyword>